<protein>
    <recommendedName>
        <fullName evidence="3">Pre-rRNA-processing protein ESF2</fullName>
    </recommendedName>
    <alternativeName>
        <fullName evidence="7">18S rRNA factor 2</fullName>
    </alternativeName>
    <alternativeName>
        <fullName evidence="4">Pre-rRNA-processing protein esf2</fullName>
    </alternativeName>
</protein>
<keyword evidence="5" id="KW-0694">RNA-binding</keyword>
<evidence type="ECO:0000256" key="3">
    <source>
        <dbReference type="ARBA" id="ARBA00013906"/>
    </source>
</evidence>
<name>A0A5E8C0C3_9ASCO</name>
<evidence type="ECO:0000256" key="2">
    <source>
        <dbReference type="ARBA" id="ARBA00005819"/>
    </source>
</evidence>
<dbReference type="PANTHER" id="PTHR12311">
    <property type="entry name" value="ACTIVATOR OF BASAL TRANSCRIPTION 1"/>
    <property type="match status" value="1"/>
</dbReference>
<evidence type="ECO:0000256" key="7">
    <source>
        <dbReference type="ARBA" id="ARBA00032634"/>
    </source>
</evidence>
<evidence type="ECO:0000313" key="11">
    <source>
        <dbReference type="Proteomes" id="UP000398389"/>
    </source>
</evidence>
<feature type="compositionally biased region" description="Basic and acidic residues" evidence="9">
    <location>
        <begin position="128"/>
        <end position="143"/>
    </location>
</feature>
<dbReference type="GO" id="GO:0034462">
    <property type="term" value="P:small-subunit processome assembly"/>
    <property type="evidence" value="ECO:0007669"/>
    <property type="project" value="TreeGrafter"/>
</dbReference>
<sequence length="410" mass="46320">MVAAAITAKNPRKKAVDFFSSSKSKTSVEQKKKKGNTSSVKKSAASAAIAAKFDPLARVKHSDDEDDDEDEDEDQDEDEEEEESKSNSLSFSKFESDEEDDQDEDEEEEEDNQDDDNDNDDDEEEEEISKGSEKPSKLKRDVFADDDEEEDEEEEEEEEKTLLPNDEENQEEESKKASIESKLKARKKSAEAAAKRSKKSGLVYISRVPEFLTPGGMRHILTKYGPVDRIYLVPEPASVREQRMAHGGSKQRMYIEGWAEFERKKDAKLCASVLNGRGSTIGGKNRRGRFYDTVMAVRYLHKFKWNDLAEQMVVEKEARVEKLRKEIGMANEENRLFAHGVAMAKAMKKREANSGSGGVKEGKEEMLRTFDQRETRTKRAEVEGDAVGGSAKRRKTVGGNMSQEILAQIM</sequence>
<dbReference type="InterPro" id="IPR039119">
    <property type="entry name" value="ABT1/Esf2"/>
</dbReference>
<dbReference type="AlphaFoldDB" id="A0A5E8C0C3"/>
<dbReference type="GO" id="GO:0000480">
    <property type="term" value="P:endonucleolytic cleavage in 5'-ETS of tricistronic rRNA transcript (SSU-rRNA, 5.8S rRNA, LSU-rRNA)"/>
    <property type="evidence" value="ECO:0007669"/>
    <property type="project" value="TreeGrafter"/>
</dbReference>
<evidence type="ECO:0000256" key="9">
    <source>
        <dbReference type="SAM" id="MobiDB-lite"/>
    </source>
</evidence>
<feature type="region of interest" description="Disordered" evidence="9">
    <location>
        <begin position="374"/>
        <end position="399"/>
    </location>
</feature>
<gene>
    <name evidence="10" type="ORF">SAPINGB_P005309</name>
</gene>
<dbReference type="CDD" id="cd12263">
    <property type="entry name" value="RRM_ABT1_like"/>
    <property type="match status" value="1"/>
</dbReference>
<dbReference type="Proteomes" id="UP000398389">
    <property type="component" value="Unassembled WGS sequence"/>
</dbReference>
<evidence type="ECO:0000256" key="4">
    <source>
        <dbReference type="ARBA" id="ARBA00021800"/>
    </source>
</evidence>
<dbReference type="SUPFAM" id="SSF54928">
    <property type="entry name" value="RNA-binding domain, RBD"/>
    <property type="match status" value="1"/>
</dbReference>
<evidence type="ECO:0000256" key="8">
    <source>
        <dbReference type="SAM" id="Coils"/>
    </source>
</evidence>
<feature type="region of interest" description="Disordered" evidence="9">
    <location>
        <begin position="1"/>
        <end position="182"/>
    </location>
</feature>
<keyword evidence="11" id="KW-1185">Reference proteome</keyword>
<dbReference type="RefSeq" id="XP_031855914.1">
    <property type="nucleotide sequence ID" value="XM_032000023.1"/>
</dbReference>
<dbReference type="GeneID" id="43584123"/>
<evidence type="ECO:0000313" key="10">
    <source>
        <dbReference type="EMBL" id="VVT56822.1"/>
    </source>
</evidence>
<feature type="compositionally biased region" description="Acidic residues" evidence="9">
    <location>
        <begin position="64"/>
        <end position="83"/>
    </location>
</feature>
<proteinExistence type="inferred from homology"/>
<comment type="similarity">
    <text evidence="2">Belongs to the ESF2/ABP1 family.</text>
</comment>
<accession>A0A5E8C0C3</accession>
<dbReference type="EMBL" id="CABVLU010000004">
    <property type="protein sequence ID" value="VVT56822.1"/>
    <property type="molecule type" value="Genomic_DNA"/>
</dbReference>
<keyword evidence="8" id="KW-0175">Coiled coil</keyword>
<feature type="compositionally biased region" description="Low complexity" evidence="9">
    <location>
        <begin position="36"/>
        <end position="52"/>
    </location>
</feature>
<evidence type="ECO:0000256" key="5">
    <source>
        <dbReference type="ARBA" id="ARBA00022884"/>
    </source>
</evidence>
<evidence type="ECO:0000256" key="6">
    <source>
        <dbReference type="ARBA" id="ARBA00023242"/>
    </source>
</evidence>
<dbReference type="InterPro" id="IPR012677">
    <property type="entry name" value="Nucleotide-bd_a/b_plait_sf"/>
</dbReference>
<keyword evidence="6" id="KW-0539">Nucleus</keyword>
<dbReference type="Gene3D" id="3.30.70.330">
    <property type="match status" value="1"/>
</dbReference>
<feature type="coiled-coil region" evidence="8">
    <location>
        <begin position="306"/>
        <end position="333"/>
    </location>
</feature>
<dbReference type="GO" id="GO:0000472">
    <property type="term" value="P:endonucleolytic cleavage to generate mature 5'-end of SSU-rRNA from (SSU-rRNA, 5.8S rRNA, LSU-rRNA)"/>
    <property type="evidence" value="ECO:0007669"/>
    <property type="project" value="TreeGrafter"/>
</dbReference>
<dbReference type="InterPro" id="IPR034353">
    <property type="entry name" value="ABT1/ESF2_RRM"/>
</dbReference>
<reference evidence="10 11" key="1">
    <citation type="submission" date="2019-09" db="EMBL/GenBank/DDBJ databases">
        <authorList>
            <person name="Brejova B."/>
        </authorList>
    </citation>
    <scope>NUCLEOTIDE SEQUENCE [LARGE SCALE GENOMIC DNA]</scope>
</reference>
<feature type="compositionally biased region" description="Acidic residues" evidence="9">
    <location>
        <begin position="144"/>
        <end position="171"/>
    </location>
</feature>
<comment type="subcellular location">
    <subcellularLocation>
        <location evidence="1">Nucleus</location>
        <location evidence="1">Nucleolus</location>
    </subcellularLocation>
</comment>
<dbReference type="GO" id="GO:0000447">
    <property type="term" value="P:endonucleolytic cleavage in ITS1 to separate SSU-rRNA from 5.8S rRNA and LSU-rRNA from tricistronic rRNA transcript (SSU-rRNA, 5.8S rRNA, LSU-rRNA)"/>
    <property type="evidence" value="ECO:0007669"/>
    <property type="project" value="TreeGrafter"/>
</dbReference>
<dbReference type="GO" id="GO:0003723">
    <property type="term" value="F:RNA binding"/>
    <property type="evidence" value="ECO:0007669"/>
    <property type="project" value="UniProtKB-KW"/>
</dbReference>
<dbReference type="InterPro" id="IPR035979">
    <property type="entry name" value="RBD_domain_sf"/>
</dbReference>
<feature type="compositionally biased region" description="Basic and acidic residues" evidence="9">
    <location>
        <begin position="172"/>
        <end position="182"/>
    </location>
</feature>
<organism evidence="10 11">
    <name type="scientific">Magnusiomyces paraingens</name>
    <dbReference type="NCBI Taxonomy" id="2606893"/>
    <lineage>
        <taxon>Eukaryota</taxon>
        <taxon>Fungi</taxon>
        <taxon>Dikarya</taxon>
        <taxon>Ascomycota</taxon>
        <taxon>Saccharomycotina</taxon>
        <taxon>Dipodascomycetes</taxon>
        <taxon>Dipodascales</taxon>
        <taxon>Dipodascaceae</taxon>
        <taxon>Magnusiomyces</taxon>
    </lineage>
</organism>
<dbReference type="OrthoDB" id="287393at2759"/>
<evidence type="ECO:0000256" key="1">
    <source>
        <dbReference type="ARBA" id="ARBA00004604"/>
    </source>
</evidence>
<dbReference type="GO" id="GO:0005730">
    <property type="term" value="C:nucleolus"/>
    <property type="evidence" value="ECO:0007669"/>
    <property type="project" value="UniProtKB-SubCell"/>
</dbReference>
<feature type="compositionally biased region" description="Acidic residues" evidence="9">
    <location>
        <begin position="96"/>
        <end position="127"/>
    </location>
</feature>
<dbReference type="PANTHER" id="PTHR12311:SF7">
    <property type="entry name" value="ACTIVATOR OF BASAL TRANSCRIPTION 1"/>
    <property type="match status" value="1"/>
</dbReference>